<keyword evidence="2" id="KW-1185">Reference proteome</keyword>
<evidence type="ECO:0000313" key="1">
    <source>
        <dbReference type="EMBL" id="MBP2329310.1"/>
    </source>
</evidence>
<evidence type="ECO:0000313" key="2">
    <source>
        <dbReference type="Proteomes" id="UP001519332"/>
    </source>
</evidence>
<dbReference type="InterPro" id="IPR053145">
    <property type="entry name" value="AB_hydrolase_Est10"/>
</dbReference>
<dbReference type="PANTHER" id="PTHR43265:SF1">
    <property type="entry name" value="ESTERASE ESTD"/>
    <property type="match status" value="1"/>
</dbReference>
<accession>A0ABS4TY30</accession>
<dbReference type="Gene3D" id="3.40.50.1820">
    <property type="entry name" value="alpha/beta hydrolase"/>
    <property type="match status" value="1"/>
</dbReference>
<dbReference type="PANTHER" id="PTHR43265">
    <property type="entry name" value="ESTERASE ESTD"/>
    <property type="match status" value="1"/>
</dbReference>
<name>A0ABS4TY30_9PSEU</name>
<dbReference type="InterPro" id="IPR029058">
    <property type="entry name" value="AB_hydrolase_fold"/>
</dbReference>
<sequence>MGIATAAPSAVPAEDREVQFVVEDTTTYGTVHVPAHRPGATLVAALLLPGSGPTDRDGNVPPDFTPATLRLIAETLGQDGVMSLRFDKYFTGLTGGGKYQDDPSRIDMGAYTRQAVAAYNALLAQPETDPHALLIAGHSEGGLQALLVARVAWPKPAGLALLAPQDLRVLDMVNYQLAALIDQAVAVGILTREQGEANKAGVCR</sequence>
<dbReference type="Proteomes" id="UP001519332">
    <property type="component" value="Unassembled WGS sequence"/>
</dbReference>
<protein>
    <submittedName>
        <fullName evidence="1">Pimeloyl-ACP methyl ester carboxylesterase</fullName>
    </submittedName>
</protein>
<dbReference type="EMBL" id="JAGINW010000001">
    <property type="protein sequence ID" value="MBP2329310.1"/>
    <property type="molecule type" value="Genomic_DNA"/>
</dbReference>
<organism evidence="1 2">
    <name type="scientific">Kibdelosporangium banguiense</name>
    <dbReference type="NCBI Taxonomy" id="1365924"/>
    <lineage>
        <taxon>Bacteria</taxon>
        <taxon>Bacillati</taxon>
        <taxon>Actinomycetota</taxon>
        <taxon>Actinomycetes</taxon>
        <taxon>Pseudonocardiales</taxon>
        <taxon>Pseudonocardiaceae</taxon>
        <taxon>Kibdelosporangium</taxon>
    </lineage>
</organism>
<gene>
    <name evidence="1" type="ORF">JOF56_009695</name>
</gene>
<dbReference type="SUPFAM" id="SSF53474">
    <property type="entry name" value="alpha/beta-Hydrolases"/>
    <property type="match status" value="1"/>
</dbReference>
<proteinExistence type="predicted"/>
<dbReference type="RefSeq" id="WP_209646127.1">
    <property type="nucleotide sequence ID" value="NZ_JAGINW010000001.1"/>
</dbReference>
<comment type="caution">
    <text evidence="1">The sequence shown here is derived from an EMBL/GenBank/DDBJ whole genome shotgun (WGS) entry which is preliminary data.</text>
</comment>
<reference evidence="1 2" key="1">
    <citation type="submission" date="2021-03" db="EMBL/GenBank/DDBJ databases">
        <title>Sequencing the genomes of 1000 actinobacteria strains.</title>
        <authorList>
            <person name="Klenk H.-P."/>
        </authorList>
    </citation>
    <scope>NUCLEOTIDE SEQUENCE [LARGE SCALE GENOMIC DNA]</scope>
    <source>
        <strain evidence="1 2">DSM 46670</strain>
    </source>
</reference>